<accession>A0A915A837</accession>
<dbReference type="WBParaSite" id="PgR003_g002_t02">
    <property type="protein sequence ID" value="PgR003_g002_t02"/>
    <property type="gene ID" value="PgR003_g002"/>
</dbReference>
<evidence type="ECO:0000313" key="3">
    <source>
        <dbReference type="WBParaSite" id="PgR003_g002_t04"/>
    </source>
</evidence>
<evidence type="ECO:0000313" key="2">
    <source>
        <dbReference type="WBParaSite" id="PgR003_g002_t02"/>
    </source>
</evidence>
<evidence type="ECO:0000313" key="1">
    <source>
        <dbReference type="Proteomes" id="UP000887569"/>
    </source>
</evidence>
<name>A0A915A837_PARUN</name>
<dbReference type="Proteomes" id="UP000887569">
    <property type="component" value="Unplaced"/>
</dbReference>
<dbReference type="AlphaFoldDB" id="A0A915A837"/>
<sequence length="100" mass="11296">MIPFAGQERTKNEFVPRRCFEGIALDRLGRACELLNFCLATNAVNICSLYVILQLLPESTQARAPCKKFASLRGSFSHEPNLPQQYTCPHLVMSSMWECS</sequence>
<dbReference type="WBParaSite" id="PgR003_g002_t04">
    <property type="protein sequence ID" value="PgR003_g002_t04"/>
    <property type="gene ID" value="PgR003_g002"/>
</dbReference>
<protein>
    <submittedName>
        <fullName evidence="2 3">Uncharacterized protein</fullName>
    </submittedName>
</protein>
<keyword evidence="1" id="KW-1185">Reference proteome</keyword>
<organism evidence="1 2">
    <name type="scientific">Parascaris univalens</name>
    <name type="common">Nematode worm</name>
    <dbReference type="NCBI Taxonomy" id="6257"/>
    <lineage>
        <taxon>Eukaryota</taxon>
        <taxon>Metazoa</taxon>
        <taxon>Ecdysozoa</taxon>
        <taxon>Nematoda</taxon>
        <taxon>Chromadorea</taxon>
        <taxon>Rhabditida</taxon>
        <taxon>Spirurina</taxon>
        <taxon>Ascaridomorpha</taxon>
        <taxon>Ascaridoidea</taxon>
        <taxon>Ascarididae</taxon>
        <taxon>Parascaris</taxon>
    </lineage>
</organism>
<proteinExistence type="predicted"/>
<reference evidence="2 3" key="1">
    <citation type="submission" date="2022-11" db="UniProtKB">
        <authorList>
            <consortium name="WormBaseParasite"/>
        </authorList>
    </citation>
    <scope>IDENTIFICATION</scope>
</reference>